<sequence length="242" mass="28765">MISLAICDDNRLHSNQIEEQLEAFQSTEGITLSVDIYEDPQRLLTHYQPGSYQLLLLDIEMPALSGLELAQAIRQQDPNVLILFLTSHIDFMPQVFQVETFDFLVKPVDQQKLFSSLRRAIQRLLQQEKRGSFTSQHQQYALPSQEIFYIEKDGRTALLHTSTRIYPVRKSIKELRQDLPDDFVQIHNSYFINIRYFYKLEEKWLYLRLPQSQEKVLPVSRHYKKLLKEQILERLRKYYGLD</sequence>
<dbReference type="EMBL" id="JACBXX010000064">
    <property type="protein sequence ID" value="NYS95963.1"/>
    <property type="molecule type" value="Genomic_DNA"/>
</dbReference>
<dbReference type="PANTHER" id="PTHR37299">
    <property type="entry name" value="TRANSCRIPTIONAL REGULATOR-RELATED"/>
    <property type="match status" value="1"/>
</dbReference>
<organism evidence="4 5">
    <name type="scientific">Streptococcus danieliae</name>
    <dbReference type="NCBI Taxonomy" id="747656"/>
    <lineage>
        <taxon>Bacteria</taxon>
        <taxon>Bacillati</taxon>
        <taxon>Bacillota</taxon>
        <taxon>Bacilli</taxon>
        <taxon>Lactobacillales</taxon>
        <taxon>Streptococcaceae</taxon>
        <taxon>Streptococcus</taxon>
    </lineage>
</organism>
<dbReference type="PANTHER" id="PTHR37299:SF1">
    <property type="entry name" value="STAGE 0 SPORULATION PROTEIN A HOMOLOG"/>
    <property type="match status" value="1"/>
</dbReference>
<dbReference type="InterPro" id="IPR001789">
    <property type="entry name" value="Sig_transdc_resp-reg_receiver"/>
</dbReference>
<dbReference type="PROSITE" id="PS50110">
    <property type="entry name" value="RESPONSE_REGULATORY"/>
    <property type="match status" value="1"/>
</dbReference>
<comment type="caution">
    <text evidence="4">The sequence shown here is derived from an EMBL/GenBank/DDBJ whole genome shotgun (WGS) entry which is preliminary data.</text>
</comment>
<reference evidence="4 5" key="1">
    <citation type="submission" date="2020-07" db="EMBL/GenBank/DDBJ databases">
        <title>MOT database genomes.</title>
        <authorList>
            <person name="Joseph S."/>
            <person name="Aduse-Opoku J."/>
            <person name="Hashim A."/>
            <person name="Wade W."/>
            <person name="Curtis M."/>
        </authorList>
    </citation>
    <scope>NUCLEOTIDE SEQUENCE [LARGE SCALE GENOMIC DNA]</scope>
    <source>
        <strain evidence="4 5">STR</strain>
    </source>
</reference>
<dbReference type="InterPro" id="IPR046947">
    <property type="entry name" value="LytR-like"/>
</dbReference>
<dbReference type="Proteomes" id="UP000589521">
    <property type="component" value="Unassembled WGS sequence"/>
</dbReference>
<gene>
    <name evidence="4" type="ORF">HZY94_01900</name>
</gene>
<dbReference type="InterPro" id="IPR011006">
    <property type="entry name" value="CheY-like_superfamily"/>
</dbReference>
<keyword evidence="1" id="KW-0597">Phosphoprotein</keyword>
<evidence type="ECO:0000259" key="3">
    <source>
        <dbReference type="PROSITE" id="PS50930"/>
    </source>
</evidence>
<dbReference type="PROSITE" id="PS50930">
    <property type="entry name" value="HTH_LYTTR"/>
    <property type="match status" value="1"/>
</dbReference>
<evidence type="ECO:0000313" key="4">
    <source>
        <dbReference type="EMBL" id="NYS95963.1"/>
    </source>
</evidence>
<dbReference type="GO" id="GO:0000156">
    <property type="term" value="F:phosphorelay response regulator activity"/>
    <property type="evidence" value="ECO:0007669"/>
    <property type="project" value="InterPro"/>
</dbReference>
<accession>A0A7Z0M546</accession>
<evidence type="ECO:0000313" key="5">
    <source>
        <dbReference type="Proteomes" id="UP000589521"/>
    </source>
</evidence>
<dbReference type="RefSeq" id="WP_179924791.1">
    <property type="nucleotide sequence ID" value="NZ_JACBXX010000064.1"/>
</dbReference>
<protein>
    <submittedName>
        <fullName evidence="4">Response regulator transcription factor</fullName>
    </submittedName>
</protein>
<dbReference type="AlphaFoldDB" id="A0A7Z0M546"/>
<dbReference type="Gene3D" id="2.40.50.1020">
    <property type="entry name" value="LytTr DNA-binding domain"/>
    <property type="match status" value="1"/>
</dbReference>
<evidence type="ECO:0000256" key="1">
    <source>
        <dbReference type="PROSITE-ProRule" id="PRU00169"/>
    </source>
</evidence>
<dbReference type="Gene3D" id="3.40.50.2300">
    <property type="match status" value="1"/>
</dbReference>
<name>A0A7Z0M546_9STRE</name>
<feature type="modified residue" description="4-aspartylphosphate" evidence="1">
    <location>
        <position position="58"/>
    </location>
</feature>
<feature type="domain" description="HTH LytTR-type" evidence="3">
    <location>
        <begin position="132"/>
        <end position="233"/>
    </location>
</feature>
<dbReference type="InterPro" id="IPR007492">
    <property type="entry name" value="LytTR_DNA-bd_dom"/>
</dbReference>
<dbReference type="SMART" id="SM00850">
    <property type="entry name" value="LytTR"/>
    <property type="match status" value="1"/>
</dbReference>
<proteinExistence type="predicted"/>
<dbReference type="Pfam" id="PF04397">
    <property type="entry name" value="LytTR"/>
    <property type="match status" value="1"/>
</dbReference>
<dbReference type="SUPFAM" id="SSF52172">
    <property type="entry name" value="CheY-like"/>
    <property type="match status" value="1"/>
</dbReference>
<dbReference type="GO" id="GO:0003677">
    <property type="term" value="F:DNA binding"/>
    <property type="evidence" value="ECO:0007669"/>
    <property type="project" value="InterPro"/>
</dbReference>
<feature type="domain" description="Response regulatory" evidence="2">
    <location>
        <begin position="3"/>
        <end position="121"/>
    </location>
</feature>
<evidence type="ECO:0000259" key="2">
    <source>
        <dbReference type="PROSITE" id="PS50110"/>
    </source>
</evidence>
<dbReference type="SMART" id="SM00448">
    <property type="entry name" value="REC"/>
    <property type="match status" value="1"/>
</dbReference>
<dbReference type="Pfam" id="PF00072">
    <property type="entry name" value="Response_reg"/>
    <property type="match status" value="1"/>
</dbReference>